<dbReference type="PANTHER" id="PTHR42791">
    <property type="entry name" value="GNAT FAMILY ACETYLTRANSFERASE"/>
    <property type="match status" value="1"/>
</dbReference>
<reference evidence="3" key="1">
    <citation type="journal article" date="2019" name="Int. J. Syst. Evol. Microbiol.">
        <title>The Global Catalogue of Microorganisms (GCM) 10K type strain sequencing project: providing services to taxonomists for standard genome sequencing and annotation.</title>
        <authorList>
            <consortium name="The Broad Institute Genomics Platform"/>
            <consortium name="The Broad Institute Genome Sequencing Center for Infectious Disease"/>
            <person name="Wu L."/>
            <person name="Ma J."/>
        </authorList>
    </citation>
    <scope>NUCLEOTIDE SEQUENCE [LARGE SCALE GENOMIC DNA]</scope>
    <source>
        <strain evidence="3">JCM 17138</strain>
    </source>
</reference>
<sequence>MTNGSARTATAADIDAIVSTFTSAFFHDPVWGPAFPDSQRRAAQAAVMWRVYVTSALRYPWSLVTPDAEAAAIWIPPEGVELMPEEADGLEGQLARVSSADTARAIMAVGDRFEAAHPAEPFFYLTILGTHADHRGKGLGMGLLAESLARIDEVGAPAYLESTNPANLKRYESVGFGVRDEIVLPTGQVVTTMWRAASVS</sequence>
<feature type="domain" description="N-acetyltransferase" evidence="1">
    <location>
        <begin position="119"/>
        <end position="176"/>
    </location>
</feature>
<dbReference type="InterPro" id="IPR000182">
    <property type="entry name" value="GNAT_dom"/>
</dbReference>
<dbReference type="RefSeq" id="WP_275778690.1">
    <property type="nucleotide sequence ID" value="NZ_BAABDE010000047.1"/>
</dbReference>
<evidence type="ECO:0000259" key="1">
    <source>
        <dbReference type="Pfam" id="PF00583"/>
    </source>
</evidence>
<comment type="caution">
    <text evidence="2">The sequence shown here is derived from an EMBL/GenBank/DDBJ whole genome shotgun (WGS) entry which is preliminary data.</text>
</comment>
<protein>
    <submittedName>
        <fullName evidence="2">GNAT family N-acetyltransferase</fullName>
    </submittedName>
</protein>
<keyword evidence="3" id="KW-1185">Reference proteome</keyword>
<evidence type="ECO:0000313" key="3">
    <source>
        <dbReference type="Proteomes" id="UP001501009"/>
    </source>
</evidence>
<gene>
    <name evidence="2" type="ORF">GCM10022403_090340</name>
</gene>
<proteinExistence type="predicted"/>
<dbReference type="Pfam" id="PF00583">
    <property type="entry name" value="Acetyltransf_1"/>
    <property type="match status" value="1"/>
</dbReference>
<name>A0ABP7JG67_9ACTN</name>
<evidence type="ECO:0000313" key="2">
    <source>
        <dbReference type="EMBL" id="GAA3844370.1"/>
    </source>
</evidence>
<organism evidence="2 3">
    <name type="scientific">Streptomyces coacervatus</name>
    <dbReference type="NCBI Taxonomy" id="647381"/>
    <lineage>
        <taxon>Bacteria</taxon>
        <taxon>Bacillati</taxon>
        <taxon>Actinomycetota</taxon>
        <taxon>Actinomycetes</taxon>
        <taxon>Kitasatosporales</taxon>
        <taxon>Streptomycetaceae</taxon>
        <taxon>Streptomyces</taxon>
    </lineage>
</organism>
<accession>A0ABP7JG67</accession>
<dbReference type="SUPFAM" id="SSF55729">
    <property type="entry name" value="Acyl-CoA N-acyltransferases (Nat)"/>
    <property type="match status" value="1"/>
</dbReference>
<dbReference type="InterPro" id="IPR052523">
    <property type="entry name" value="Trichothecene_AcTrans"/>
</dbReference>
<dbReference type="Gene3D" id="3.40.630.30">
    <property type="match status" value="1"/>
</dbReference>
<dbReference type="PANTHER" id="PTHR42791:SF1">
    <property type="entry name" value="N-ACETYLTRANSFERASE DOMAIN-CONTAINING PROTEIN"/>
    <property type="match status" value="1"/>
</dbReference>
<dbReference type="InterPro" id="IPR016181">
    <property type="entry name" value="Acyl_CoA_acyltransferase"/>
</dbReference>
<dbReference type="EMBL" id="BAABDE010000047">
    <property type="protein sequence ID" value="GAA3844370.1"/>
    <property type="molecule type" value="Genomic_DNA"/>
</dbReference>
<dbReference type="Proteomes" id="UP001501009">
    <property type="component" value="Unassembled WGS sequence"/>
</dbReference>